<proteinExistence type="predicted"/>
<name>A0A5C1K8F3_9CAUD</name>
<evidence type="ECO:0000313" key="1">
    <source>
        <dbReference type="EMBL" id="QEM42089.1"/>
    </source>
</evidence>
<dbReference type="EMBL" id="MN103543">
    <property type="protein sequence ID" value="QEM42089.1"/>
    <property type="molecule type" value="Genomic_DNA"/>
</dbReference>
<keyword evidence="2" id="KW-1185">Reference proteome</keyword>
<dbReference type="KEGG" id="vg:77937110"/>
<dbReference type="GeneID" id="77937110"/>
<organism evidence="1 2">
    <name type="scientific">Pseudomonas phage vB_PaeM_PS119XW</name>
    <dbReference type="NCBI Taxonomy" id="2601632"/>
    <lineage>
        <taxon>Viruses</taxon>
        <taxon>Duplodnaviria</taxon>
        <taxon>Heunggongvirae</taxon>
        <taxon>Uroviricota</taxon>
        <taxon>Caudoviricetes</taxon>
        <taxon>Chimalliviridae</taxon>
        <taxon>Pawinskivirus</taxon>
        <taxon>Pawinskivirus PS119XW</taxon>
    </lineage>
</organism>
<accession>A0A5C1K8F3</accession>
<reference evidence="1 2" key="1">
    <citation type="submission" date="2019-06" db="EMBL/GenBank/DDBJ databases">
        <title>A distant relative of Phikzvirus genus phages from a therapeutic phage collection.</title>
        <authorList>
            <person name="Hejnowicz M.S."/>
            <person name="Dabrowski K."/>
            <person name="Gawor J."/>
            <person name="Weber-Dabrowska B."/>
            <person name="Gromadka R."/>
            <person name="Lobocka M.B."/>
        </authorList>
    </citation>
    <scope>NUCLEOTIDE SEQUENCE [LARGE SCALE GENOMIC DNA]</scope>
</reference>
<dbReference type="RefSeq" id="YP_010661100.1">
    <property type="nucleotide sequence ID" value="NC_070882.1"/>
</dbReference>
<evidence type="ECO:0000313" key="2">
    <source>
        <dbReference type="Proteomes" id="UP000322144"/>
    </source>
</evidence>
<protein>
    <submittedName>
        <fullName evidence="1">Uncharacterized protein</fullName>
    </submittedName>
</protein>
<sequence>MTYRVTVRASERIEASALKGRTSYLCAEKDEPLTLLGQIPGTDQFVVSVQDRARPLVFKAREHELKF</sequence>
<dbReference type="Proteomes" id="UP000322144">
    <property type="component" value="Segment"/>
</dbReference>